<accession>A0A9W3ZU48</accession>
<dbReference type="EMBL" id="AP014864">
    <property type="protein sequence ID" value="BAR83145.1"/>
    <property type="molecule type" value="Genomic_DNA"/>
</dbReference>
<proteinExistence type="predicted"/>
<dbReference type="AlphaFoldDB" id="A0A9W3ZU48"/>
<organism evidence="2 3">
    <name type="scientific">Bacillus thuringiensis subsp. tolworthi</name>
    <dbReference type="NCBI Taxonomy" id="1442"/>
    <lineage>
        <taxon>Bacteria</taxon>
        <taxon>Bacillati</taxon>
        <taxon>Bacillota</taxon>
        <taxon>Bacilli</taxon>
        <taxon>Bacillales</taxon>
        <taxon>Bacillaceae</taxon>
        <taxon>Bacillus</taxon>
        <taxon>Bacillus cereus group</taxon>
    </lineage>
</organism>
<evidence type="ECO:0000313" key="2">
    <source>
        <dbReference type="EMBL" id="BAR83145.1"/>
    </source>
</evidence>
<gene>
    <name evidence="2" type="ORF">KNN_02299</name>
</gene>
<reference evidence="2 3" key="1">
    <citation type="submission" date="2015-05" db="EMBL/GenBank/DDBJ databases">
        <title>Whole genome sequence of Bacillus thuringiensis serovar tolworthi Pasteur Institute Standard strain.</title>
        <authorList>
            <person name="Kanda K."/>
            <person name="Nakashima K."/>
            <person name="Nagano Y."/>
        </authorList>
    </citation>
    <scope>NUCLEOTIDE SEQUENCE [LARGE SCALE GENOMIC DNA]</scope>
    <source>
        <strain evidence="2 3">Pasteur Institute Standard strain</strain>
    </source>
</reference>
<sequence>MNGKVIKQKRKLRKKRKEKLSTRKIEDLMEGHRSCYERRRGALRQK</sequence>
<evidence type="ECO:0008006" key="4">
    <source>
        <dbReference type="Google" id="ProtNLM"/>
    </source>
</evidence>
<evidence type="ECO:0000313" key="3">
    <source>
        <dbReference type="Proteomes" id="UP000055316"/>
    </source>
</evidence>
<dbReference type="Proteomes" id="UP000055316">
    <property type="component" value="Chromosome"/>
</dbReference>
<dbReference type="RefSeq" id="WP_002162928.1">
    <property type="nucleotide sequence ID" value="NZ_AP014864.1"/>
</dbReference>
<feature type="region of interest" description="Disordered" evidence="1">
    <location>
        <begin position="1"/>
        <end position="25"/>
    </location>
</feature>
<name>A0A9W3ZU48_BACTO</name>
<feature type="compositionally biased region" description="Basic residues" evidence="1">
    <location>
        <begin position="1"/>
        <end position="18"/>
    </location>
</feature>
<protein>
    <recommendedName>
        <fullName evidence="4">Phage protein</fullName>
    </recommendedName>
</protein>
<evidence type="ECO:0000256" key="1">
    <source>
        <dbReference type="SAM" id="MobiDB-lite"/>
    </source>
</evidence>